<feature type="compositionally biased region" description="Low complexity" evidence="1">
    <location>
        <begin position="220"/>
        <end position="243"/>
    </location>
</feature>
<proteinExistence type="predicted"/>
<evidence type="ECO:0000256" key="1">
    <source>
        <dbReference type="SAM" id="MobiDB-lite"/>
    </source>
</evidence>
<sequence>FDSHRQEMEEVEGGAAHPAVPPQRQRYRQRRHLGQAGAECARGGRRGAVEGAGSGGAAPPGAAGPQPARGDARRGRRRRGAVRAPGPRKAALGRPRHAARKVRRRPTGAARAREPPAPLALVLLPAPGAGGGHCAEAHQRQLAQQAVAWAGGGAGSSARAGGGAAARAAAQPHPEPRHTGAERDASRRQAAAELRHGPRRRGPRRRRRAATARRVRRRVLPAARRAPRGARLAGRGRAWPAGRGRPGPPGLSHGPRRLCRPPVPLRLSSLPRLLCVGVLWRRRCRTAPRLSRCCASPACGPDLARVKGRAPGPTSQAHWSGARAS</sequence>
<feature type="compositionally biased region" description="Basic residues" evidence="1">
    <location>
        <begin position="197"/>
        <end position="219"/>
    </location>
</feature>
<feature type="compositionally biased region" description="Basic residues" evidence="1">
    <location>
        <begin position="94"/>
        <end position="106"/>
    </location>
</feature>
<dbReference type="Proteomes" id="UP001189429">
    <property type="component" value="Unassembled WGS sequence"/>
</dbReference>
<feature type="region of interest" description="Disordered" evidence="1">
    <location>
        <begin position="152"/>
        <end position="257"/>
    </location>
</feature>
<feature type="compositionally biased region" description="Gly residues" evidence="1">
    <location>
        <begin position="152"/>
        <end position="164"/>
    </location>
</feature>
<feature type="non-terminal residue" evidence="2">
    <location>
        <position position="1"/>
    </location>
</feature>
<comment type="caution">
    <text evidence="2">The sequence shown here is derived from an EMBL/GenBank/DDBJ whole genome shotgun (WGS) entry which is preliminary data.</text>
</comment>
<dbReference type="EMBL" id="CAUYUJ010016938">
    <property type="protein sequence ID" value="CAK0870228.1"/>
    <property type="molecule type" value="Genomic_DNA"/>
</dbReference>
<keyword evidence="3" id="KW-1185">Reference proteome</keyword>
<protein>
    <submittedName>
        <fullName evidence="2">Uncharacterized protein</fullName>
    </submittedName>
</protein>
<reference evidence="2" key="1">
    <citation type="submission" date="2023-10" db="EMBL/GenBank/DDBJ databases">
        <authorList>
            <person name="Chen Y."/>
            <person name="Shah S."/>
            <person name="Dougan E. K."/>
            <person name="Thang M."/>
            <person name="Chan C."/>
        </authorList>
    </citation>
    <scope>NUCLEOTIDE SEQUENCE [LARGE SCALE GENOMIC DNA]</scope>
</reference>
<accession>A0ABN9VB78</accession>
<feature type="compositionally biased region" description="Low complexity" evidence="1">
    <location>
        <begin position="59"/>
        <end position="69"/>
    </location>
</feature>
<evidence type="ECO:0000313" key="2">
    <source>
        <dbReference type="EMBL" id="CAK0870228.1"/>
    </source>
</evidence>
<feature type="compositionally biased region" description="Basic and acidic residues" evidence="1">
    <location>
        <begin position="174"/>
        <end position="187"/>
    </location>
</feature>
<evidence type="ECO:0000313" key="3">
    <source>
        <dbReference type="Proteomes" id="UP001189429"/>
    </source>
</evidence>
<organism evidence="2 3">
    <name type="scientific">Prorocentrum cordatum</name>
    <dbReference type="NCBI Taxonomy" id="2364126"/>
    <lineage>
        <taxon>Eukaryota</taxon>
        <taxon>Sar</taxon>
        <taxon>Alveolata</taxon>
        <taxon>Dinophyceae</taxon>
        <taxon>Prorocentrales</taxon>
        <taxon>Prorocentraceae</taxon>
        <taxon>Prorocentrum</taxon>
    </lineage>
</organism>
<feature type="region of interest" description="Disordered" evidence="1">
    <location>
        <begin position="1"/>
        <end position="118"/>
    </location>
</feature>
<feature type="region of interest" description="Disordered" evidence="1">
    <location>
        <begin position="305"/>
        <end position="325"/>
    </location>
</feature>
<gene>
    <name evidence="2" type="ORF">PCOR1329_LOCUS56386</name>
</gene>
<name>A0ABN9VB78_9DINO</name>